<feature type="signal peptide" evidence="3">
    <location>
        <begin position="1"/>
        <end position="21"/>
    </location>
</feature>
<keyword evidence="3" id="KW-0732">Signal</keyword>
<sequence>MRQGPLYLLLTTLCVTSAVHAEESQPLALNPVQPQAATPALATDSASQIAALQQQLAESQRQLGELQSGERETAQISRLRQDNQRLKLQLKQAQAEQPPRLLSEQQLWYAIGAGTALLAFVIGRLSAGGRNKRRSEWV</sequence>
<feature type="chain" id="PRO_5012681305" description="Translation initiation factor 2" evidence="3">
    <location>
        <begin position="22"/>
        <end position="138"/>
    </location>
</feature>
<evidence type="ECO:0000313" key="4">
    <source>
        <dbReference type="EMBL" id="SIQ32428.1"/>
    </source>
</evidence>
<proteinExistence type="predicted"/>
<feature type="transmembrane region" description="Helical" evidence="2">
    <location>
        <begin position="107"/>
        <end position="127"/>
    </location>
</feature>
<protein>
    <recommendedName>
        <fullName evidence="6">Translation initiation factor 2</fullName>
    </recommendedName>
</protein>
<reference evidence="4 5" key="1">
    <citation type="submission" date="2017-01" db="EMBL/GenBank/DDBJ databases">
        <authorList>
            <person name="Mah S.A."/>
            <person name="Swanson W.J."/>
            <person name="Moy G.W."/>
            <person name="Vacquier V.D."/>
        </authorList>
    </citation>
    <scope>NUCLEOTIDE SEQUENCE [LARGE SCALE GENOMIC DNA]</scope>
    <source>
        <strain evidence="4 5">RU36E</strain>
    </source>
</reference>
<dbReference type="Proteomes" id="UP000185841">
    <property type="component" value="Unassembled WGS sequence"/>
</dbReference>
<keyword evidence="2" id="KW-0472">Membrane</keyword>
<evidence type="ECO:0000313" key="5">
    <source>
        <dbReference type="Proteomes" id="UP000185841"/>
    </source>
</evidence>
<evidence type="ECO:0000256" key="3">
    <source>
        <dbReference type="SAM" id="SignalP"/>
    </source>
</evidence>
<dbReference type="AlphaFoldDB" id="A0A1N6RUD8"/>
<feature type="coiled-coil region" evidence="1">
    <location>
        <begin position="42"/>
        <end position="96"/>
    </location>
</feature>
<keyword evidence="2" id="KW-0812">Transmembrane</keyword>
<gene>
    <name evidence="4" type="ORF">SAMN05878282_103180</name>
</gene>
<name>A0A1N6RUD8_AQUAC</name>
<dbReference type="RefSeq" id="WP_076426163.1">
    <property type="nucleotide sequence ID" value="NZ_FTMP01000003.1"/>
</dbReference>
<evidence type="ECO:0008006" key="6">
    <source>
        <dbReference type="Google" id="ProtNLM"/>
    </source>
</evidence>
<keyword evidence="2" id="KW-1133">Transmembrane helix</keyword>
<accession>A0A1N6RUD8</accession>
<evidence type="ECO:0000256" key="1">
    <source>
        <dbReference type="SAM" id="Coils"/>
    </source>
</evidence>
<organism evidence="4 5">
    <name type="scientific">Aquipseudomonas alcaligenes</name>
    <name type="common">Pseudomonas alcaligenes</name>
    <dbReference type="NCBI Taxonomy" id="43263"/>
    <lineage>
        <taxon>Bacteria</taxon>
        <taxon>Pseudomonadati</taxon>
        <taxon>Pseudomonadota</taxon>
        <taxon>Gammaproteobacteria</taxon>
        <taxon>Pseudomonadales</taxon>
        <taxon>Pseudomonadaceae</taxon>
        <taxon>Aquipseudomonas</taxon>
    </lineage>
</organism>
<evidence type="ECO:0000256" key="2">
    <source>
        <dbReference type="SAM" id="Phobius"/>
    </source>
</evidence>
<keyword evidence="1" id="KW-0175">Coiled coil</keyword>
<dbReference type="EMBL" id="FTMP01000003">
    <property type="protein sequence ID" value="SIQ32428.1"/>
    <property type="molecule type" value="Genomic_DNA"/>
</dbReference>